<evidence type="ECO:0000313" key="2">
    <source>
        <dbReference type="EMBL" id="KUN54949.1"/>
    </source>
</evidence>
<protein>
    <submittedName>
        <fullName evidence="2">DNA polymerase</fullName>
    </submittedName>
</protein>
<name>A0A101RK44_9ACTN</name>
<proteinExistence type="predicted"/>
<dbReference type="EMBL" id="LMWU01000082">
    <property type="protein sequence ID" value="KUN54949.1"/>
    <property type="molecule type" value="Genomic_DNA"/>
</dbReference>
<evidence type="ECO:0000313" key="3">
    <source>
        <dbReference type="Proteomes" id="UP000053669"/>
    </source>
</evidence>
<dbReference type="STRING" id="58343.AQJ46_49755"/>
<feature type="domain" description="Group II intron maturase-specific" evidence="1">
    <location>
        <begin position="1"/>
        <end position="44"/>
    </location>
</feature>
<dbReference type="Proteomes" id="UP000053669">
    <property type="component" value="Unassembled WGS sequence"/>
</dbReference>
<dbReference type="Pfam" id="PF08388">
    <property type="entry name" value="GIIM"/>
    <property type="match status" value="1"/>
</dbReference>
<accession>A0A101RK44</accession>
<dbReference type="InterPro" id="IPR013597">
    <property type="entry name" value="Mat_intron_G2"/>
</dbReference>
<comment type="caution">
    <text evidence="2">The sequence shown here is derived from an EMBL/GenBank/DDBJ whole genome shotgun (WGS) entry which is preliminary data.</text>
</comment>
<organism evidence="2 3">
    <name type="scientific">Streptomyces canus</name>
    <dbReference type="NCBI Taxonomy" id="58343"/>
    <lineage>
        <taxon>Bacteria</taxon>
        <taxon>Bacillati</taxon>
        <taxon>Actinomycetota</taxon>
        <taxon>Actinomycetes</taxon>
        <taxon>Kitasatosporales</taxon>
        <taxon>Streptomycetaceae</taxon>
        <taxon>Streptomyces</taxon>
        <taxon>Streptomyces aurantiacus group</taxon>
    </lineage>
</organism>
<dbReference type="AlphaFoldDB" id="A0A101RK44"/>
<reference evidence="2 3" key="1">
    <citation type="submission" date="2015-10" db="EMBL/GenBank/DDBJ databases">
        <title>Draft genome sequence of Streptomyces canus DSM 40017, type strain for the species Streptomyces canus.</title>
        <authorList>
            <person name="Ruckert C."/>
            <person name="Winkler A."/>
            <person name="Kalinowski J."/>
            <person name="Kampfer P."/>
            <person name="Glaeser S."/>
        </authorList>
    </citation>
    <scope>NUCLEOTIDE SEQUENCE [LARGE SCALE GENOMIC DNA]</scope>
    <source>
        <strain evidence="2 3">DSM 40017</strain>
    </source>
</reference>
<gene>
    <name evidence="2" type="ORF">AQJ46_49755</name>
</gene>
<sequence>MQYYGAFYRSELLPLLRRISAYLMRWIRKRYKRYRSFKAAHKCWQRITSRHPMLFAHWSWTPCFW</sequence>
<evidence type="ECO:0000259" key="1">
    <source>
        <dbReference type="Pfam" id="PF08388"/>
    </source>
</evidence>